<sequence>MDSSLVPVDPFGRSVVRWPQEEDDEEEVIPLGEESTMVHADAMEELSLLPALGDDVSELVTRVRVRHLTASFRLGIPLDLKQLASQAPNAELRQRHTEKGQRLVLMGLTAPRWTGSLRSDGRVQLFAPHATEEQARLMGKKLARIVRRVHCAAVTFKDWQVQCMSVTANLPFSIDLNHSVAKLLDADAGDGLRLTSETRSTLVVEVKDLGNLRVHVSQRGLLMVYTRDMSVAVKAFQVLAGVLQASAQWWSTELQDWSGGPSRRPGRLLPRCQTSGTRPARWKAAPKTTACCAALRSESRENDRVALVASGFLEDGQRALFGGVREHRRSRCAGSSQAEENLEAIREASVVPRCGSPVGAHGGCGSPWVDARMRKKLLATCRMGQLVFWSRRFLSLRRYGSYYR</sequence>
<dbReference type="EMBL" id="CAXAMN010005557">
    <property type="protein sequence ID" value="CAK9014399.1"/>
    <property type="molecule type" value="Genomic_DNA"/>
</dbReference>
<accession>A0ABP0JJ02</accession>
<keyword evidence="2" id="KW-0238">DNA-binding</keyword>
<dbReference type="InterPro" id="IPR000814">
    <property type="entry name" value="TBP"/>
</dbReference>
<comment type="similarity">
    <text evidence="1">Belongs to the TBP family.</text>
</comment>
<name>A0ABP0JJ02_9DINO</name>
<keyword evidence="5" id="KW-1185">Reference proteome</keyword>
<dbReference type="Gene3D" id="3.30.310.10">
    <property type="entry name" value="TATA-Binding Protein"/>
    <property type="match status" value="2"/>
</dbReference>
<gene>
    <name evidence="4" type="ORF">CCMP2556_LOCUS11669</name>
</gene>
<evidence type="ECO:0000256" key="3">
    <source>
        <dbReference type="ARBA" id="ARBA00023163"/>
    </source>
</evidence>
<comment type="caution">
    <text evidence="4">The sequence shown here is derived from an EMBL/GenBank/DDBJ whole genome shotgun (WGS) entry which is preliminary data.</text>
</comment>
<reference evidence="4 5" key="1">
    <citation type="submission" date="2024-02" db="EMBL/GenBank/DDBJ databases">
        <authorList>
            <person name="Chen Y."/>
            <person name="Shah S."/>
            <person name="Dougan E. K."/>
            <person name="Thang M."/>
            <person name="Chan C."/>
        </authorList>
    </citation>
    <scope>NUCLEOTIDE SEQUENCE [LARGE SCALE GENOMIC DNA]</scope>
</reference>
<dbReference type="Proteomes" id="UP001642484">
    <property type="component" value="Unassembled WGS sequence"/>
</dbReference>
<evidence type="ECO:0000256" key="1">
    <source>
        <dbReference type="ARBA" id="ARBA00005560"/>
    </source>
</evidence>
<evidence type="ECO:0000313" key="5">
    <source>
        <dbReference type="Proteomes" id="UP001642484"/>
    </source>
</evidence>
<dbReference type="PANTHER" id="PTHR10126">
    <property type="entry name" value="TATA-BOX BINDING PROTEIN"/>
    <property type="match status" value="1"/>
</dbReference>
<evidence type="ECO:0000256" key="2">
    <source>
        <dbReference type="ARBA" id="ARBA00023125"/>
    </source>
</evidence>
<organism evidence="4 5">
    <name type="scientific">Durusdinium trenchii</name>
    <dbReference type="NCBI Taxonomy" id="1381693"/>
    <lineage>
        <taxon>Eukaryota</taxon>
        <taxon>Sar</taxon>
        <taxon>Alveolata</taxon>
        <taxon>Dinophyceae</taxon>
        <taxon>Suessiales</taxon>
        <taxon>Symbiodiniaceae</taxon>
        <taxon>Durusdinium</taxon>
    </lineage>
</organism>
<dbReference type="InterPro" id="IPR012295">
    <property type="entry name" value="TBP_dom_sf"/>
</dbReference>
<evidence type="ECO:0000313" key="4">
    <source>
        <dbReference type="EMBL" id="CAK9014399.1"/>
    </source>
</evidence>
<keyword evidence="3" id="KW-0804">Transcription</keyword>
<proteinExistence type="inferred from homology"/>
<protein>
    <submittedName>
        <fullName evidence="4">Uncharacterized protein</fullName>
    </submittedName>
</protein>